<dbReference type="InterPro" id="IPR000028">
    <property type="entry name" value="Chloroperoxidase"/>
</dbReference>
<comment type="cofactor">
    <cofactor evidence="1">
        <name>heme b</name>
        <dbReference type="ChEBI" id="CHEBI:60344"/>
    </cofactor>
</comment>
<sequence>MRSSTAILGALALCTSQVAAFPAAAIEYAARAETDAFARGNIETAVERLRAARRAPAFDAAEQHVSTPGQHAFQAPNKPNDYNGDQLIMSQFQELYDLQPDASTANYDLSVLTRFRSKRFDQSTQNNPYFFNAPFAGVTVQPAAYTFIYRFMANKSAEHPEGVLNQEVLKSFFSITGDSGNFQWTEGYERIPENWYKRAIGDDYAIPFFLTDLLATALEYPKFLSIGGNTGKVNTFPGVDLADLTGGVFNAATLLQGNNLACFVLQAVVQFLPDALNSVEGAVGSILRTLENDLAGVLSPLACPKLDSINKDEFQGCPGAKGIFDA</sequence>
<dbReference type="PROSITE" id="PS51405">
    <property type="entry name" value="HEME_HALOPEROXIDASE"/>
    <property type="match status" value="1"/>
</dbReference>
<dbReference type="PANTHER" id="PTHR33577">
    <property type="entry name" value="STERIGMATOCYSTIN BIOSYNTHESIS PEROXIDASE STCC-RELATED"/>
    <property type="match status" value="1"/>
</dbReference>
<dbReference type="EMBL" id="MZNU01000051">
    <property type="protein sequence ID" value="OWP06256.1"/>
    <property type="molecule type" value="Genomic_DNA"/>
</dbReference>
<dbReference type="GO" id="GO:0046872">
    <property type="term" value="F:metal ion binding"/>
    <property type="evidence" value="ECO:0007669"/>
    <property type="project" value="UniProtKB-KW"/>
</dbReference>
<gene>
    <name evidence="10" type="ORF">B2J93_2494</name>
</gene>
<comment type="caution">
    <text evidence="10">The sequence shown here is derived from an EMBL/GenBank/DDBJ whole genome shotgun (WGS) entry which is preliminary data.</text>
</comment>
<keyword evidence="2" id="KW-0575">Peroxidase</keyword>
<dbReference type="AlphaFoldDB" id="A0A218ZGG7"/>
<keyword evidence="6" id="KW-0408">Iron</keyword>
<dbReference type="OrthoDB" id="407298at2759"/>
<keyword evidence="5" id="KW-0560">Oxidoreductase</keyword>
<evidence type="ECO:0000256" key="2">
    <source>
        <dbReference type="ARBA" id="ARBA00022559"/>
    </source>
</evidence>
<dbReference type="PANTHER" id="PTHR33577:SF1">
    <property type="entry name" value="HEME HALOPEROXIDASE FAMILY PROFILE DOMAIN-CONTAINING PROTEIN"/>
    <property type="match status" value="1"/>
</dbReference>
<evidence type="ECO:0000256" key="3">
    <source>
        <dbReference type="ARBA" id="ARBA00022617"/>
    </source>
</evidence>
<proteinExistence type="inferred from homology"/>
<dbReference type="Proteomes" id="UP000242519">
    <property type="component" value="Unassembled WGS sequence"/>
</dbReference>
<evidence type="ECO:0000259" key="9">
    <source>
        <dbReference type="PROSITE" id="PS51405"/>
    </source>
</evidence>
<dbReference type="GO" id="GO:0004601">
    <property type="term" value="F:peroxidase activity"/>
    <property type="evidence" value="ECO:0007669"/>
    <property type="project" value="UniProtKB-KW"/>
</dbReference>
<dbReference type="Pfam" id="PF01328">
    <property type="entry name" value="Peroxidase_2"/>
    <property type="match status" value="1"/>
</dbReference>
<keyword evidence="11" id="KW-1185">Reference proteome</keyword>
<feature type="chain" id="PRO_5012397536" description="Heme haloperoxidase family profile domain-containing protein" evidence="8">
    <location>
        <begin position="21"/>
        <end position="326"/>
    </location>
</feature>
<evidence type="ECO:0000256" key="4">
    <source>
        <dbReference type="ARBA" id="ARBA00022723"/>
    </source>
</evidence>
<reference evidence="10 11" key="1">
    <citation type="submission" date="2017-04" db="EMBL/GenBank/DDBJ databases">
        <title>Draft genome sequence of Marssonina coronaria NL1: causal agent of apple blotch.</title>
        <authorList>
            <person name="Cheng Q."/>
        </authorList>
    </citation>
    <scope>NUCLEOTIDE SEQUENCE [LARGE SCALE GENOMIC DNA]</scope>
    <source>
        <strain evidence="10 11">NL1</strain>
    </source>
</reference>
<evidence type="ECO:0000256" key="5">
    <source>
        <dbReference type="ARBA" id="ARBA00023002"/>
    </source>
</evidence>
<evidence type="ECO:0000256" key="8">
    <source>
        <dbReference type="SAM" id="SignalP"/>
    </source>
</evidence>
<evidence type="ECO:0000313" key="10">
    <source>
        <dbReference type="EMBL" id="OWP06256.1"/>
    </source>
</evidence>
<evidence type="ECO:0000256" key="7">
    <source>
        <dbReference type="ARBA" id="ARBA00025795"/>
    </source>
</evidence>
<dbReference type="Gene3D" id="1.10.489.10">
    <property type="entry name" value="Chloroperoxidase-like"/>
    <property type="match status" value="1"/>
</dbReference>
<comment type="similarity">
    <text evidence="7">Belongs to the chloroperoxidase family.</text>
</comment>
<organism evidence="10 11">
    <name type="scientific">Diplocarpon coronariae</name>
    <dbReference type="NCBI Taxonomy" id="2795749"/>
    <lineage>
        <taxon>Eukaryota</taxon>
        <taxon>Fungi</taxon>
        <taxon>Dikarya</taxon>
        <taxon>Ascomycota</taxon>
        <taxon>Pezizomycotina</taxon>
        <taxon>Leotiomycetes</taxon>
        <taxon>Helotiales</taxon>
        <taxon>Drepanopezizaceae</taxon>
        <taxon>Diplocarpon</taxon>
    </lineage>
</organism>
<name>A0A218ZGG7_9HELO</name>
<keyword evidence="4" id="KW-0479">Metal-binding</keyword>
<dbReference type="InParanoid" id="A0A218ZGG7"/>
<keyword evidence="8" id="KW-0732">Signal</keyword>
<evidence type="ECO:0000256" key="6">
    <source>
        <dbReference type="ARBA" id="ARBA00023004"/>
    </source>
</evidence>
<accession>A0A218ZGG7</accession>
<evidence type="ECO:0000313" key="11">
    <source>
        <dbReference type="Proteomes" id="UP000242519"/>
    </source>
</evidence>
<protein>
    <recommendedName>
        <fullName evidence="9">Heme haloperoxidase family profile domain-containing protein</fullName>
    </recommendedName>
</protein>
<feature type="domain" description="Heme haloperoxidase family profile" evidence="9">
    <location>
        <begin position="1"/>
        <end position="215"/>
    </location>
</feature>
<keyword evidence="3" id="KW-0349">Heme</keyword>
<feature type="signal peptide" evidence="8">
    <location>
        <begin position="1"/>
        <end position="20"/>
    </location>
</feature>
<dbReference type="InterPro" id="IPR036851">
    <property type="entry name" value="Chloroperoxidase-like_sf"/>
</dbReference>
<evidence type="ECO:0000256" key="1">
    <source>
        <dbReference type="ARBA" id="ARBA00001970"/>
    </source>
</evidence>